<feature type="signal peptide" evidence="2">
    <location>
        <begin position="1"/>
        <end position="22"/>
    </location>
</feature>
<feature type="domain" description="Kazal-like" evidence="4">
    <location>
        <begin position="63"/>
        <end position="117"/>
    </location>
</feature>
<dbReference type="InterPro" id="IPR001304">
    <property type="entry name" value="C-type_lectin-like"/>
</dbReference>
<name>A0A9Q1BVZ9_HOLLE</name>
<evidence type="ECO:0000313" key="6">
    <source>
        <dbReference type="Proteomes" id="UP001152320"/>
    </source>
</evidence>
<dbReference type="Proteomes" id="UP001152320">
    <property type="component" value="Chromosome 11"/>
</dbReference>
<dbReference type="InterPro" id="IPR036058">
    <property type="entry name" value="Kazal_dom_sf"/>
</dbReference>
<keyword evidence="6" id="KW-1185">Reference proteome</keyword>
<evidence type="ECO:0000259" key="3">
    <source>
        <dbReference type="PROSITE" id="PS50041"/>
    </source>
</evidence>
<dbReference type="PROSITE" id="PS51465">
    <property type="entry name" value="KAZAL_2"/>
    <property type="match status" value="1"/>
</dbReference>
<dbReference type="SUPFAM" id="SSF100895">
    <property type="entry name" value="Kazal-type serine protease inhibitors"/>
    <property type="match status" value="1"/>
</dbReference>
<dbReference type="PROSITE" id="PS00615">
    <property type="entry name" value="C_TYPE_LECTIN_1"/>
    <property type="match status" value="2"/>
</dbReference>
<dbReference type="AlphaFoldDB" id="A0A9Q1BVZ9"/>
<dbReference type="OrthoDB" id="2142683at2759"/>
<dbReference type="InterPro" id="IPR016186">
    <property type="entry name" value="C-type_lectin-like/link_sf"/>
</dbReference>
<organism evidence="5 6">
    <name type="scientific">Holothuria leucospilota</name>
    <name type="common">Black long sea cucumber</name>
    <name type="synonym">Mertensiothuria leucospilota</name>
    <dbReference type="NCBI Taxonomy" id="206669"/>
    <lineage>
        <taxon>Eukaryota</taxon>
        <taxon>Metazoa</taxon>
        <taxon>Echinodermata</taxon>
        <taxon>Eleutherozoa</taxon>
        <taxon>Echinozoa</taxon>
        <taxon>Holothuroidea</taxon>
        <taxon>Aspidochirotacea</taxon>
        <taxon>Aspidochirotida</taxon>
        <taxon>Holothuriidae</taxon>
        <taxon>Holothuria</taxon>
    </lineage>
</organism>
<dbReference type="Pfam" id="PF00059">
    <property type="entry name" value="Lectin_C"/>
    <property type="match status" value="2"/>
</dbReference>
<keyword evidence="2" id="KW-0732">Signal</keyword>
<evidence type="ECO:0000256" key="2">
    <source>
        <dbReference type="SAM" id="SignalP"/>
    </source>
</evidence>
<feature type="domain" description="C-type lectin" evidence="3">
    <location>
        <begin position="358"/>
        <end position="472"/>
    </location>
</feature>
<feature type="chain" id="PRO_5040372360" evidence="2">
    <location>
        <begin position="23"/>
        <end position="476"/>
    </location>
</feature>
<protein>
    <submittedName>
        <fullName evidence="5">C-type mannose receptor 2</fullName>
    </submittedName>
</protein>
<dbReference type="EMBL" id="JAIZAY010000011">
    <property type="protein sequence ID" value="KAJ8033872.1"/>
    <property type="molecule type" value="Genomic_DNA"/>
</dbReference>
<comment type="caution">
    <text evidence="5">The sequence shown here is derived from an EMBL/GenBank/DDBJ whole genome shotgun (WGS) entry which is preliminary data.</text>
</comment>
<dbReference type="InterPro" id="IPR018378">
    <property type="entry name" value="C-type_lectin_CS"/>
</dbReference>
<dbReference type="InterPro" id="IPR002350">
    <property type="entry name" value="Kazal_dom"/>
</dbReference>
<dbReference type="InterPro" id="IPR050111">
    <property type="entry name" value="C-type_lectin/snaclec_domain"/>
</dbReference>
<dbReference type="Gene3D" id="3.10.100.10">
    <property type="entry name" value="Mannose-Binding Protein A, subunit A"/>
    <property type="match status" value="2"/>
</dbReference>
<evidence type="ECO:0000259" key="4">
    <source>
        <dbReference type="PROSITE" id="PS51465"/>
    </source>
</evidence>
<keyword evidence="5" id="KW-0675">Receptor</keyword>
<dbReference type="SMART" id="SM00034">
    <property type="entry name" value="CLECT"/>
    <property type="match status" value="2"/>
</dbReference>
<proteinExistence type="predicted"/>
<sequence>MLTAATMSMLLFLVAFFSICEGKICYLTHKRDGNGCWKWVTDWDVKECDVTRLGGYTPTSSDNSEEDPCRSRTCTDEYNHVCSNLGETYGNPCEFELAKLCDNPSLEINHNSEECAPKKDMTIGEPQDTFNQISPVAYSAQVCPPGYTSFNTSCYKFTNDTVLSRSASRSACEADSAHLVFINSEEESDFVGRHTSADASYWIGLNGRRGHFYWDNGSKLLIWRFLSFIGTEISALNDVNNCIVYIQKGSIIWRDEPCLKRFGYICEYEDSSPTFQCPGDRYYCPDGTTQVNPSHLLEMVTFPDLNTSTLSYFDGYRYLPRLHSVNLTSGNHHFVQLANDGGWCSVMINTECVNWTEWSGNSYLYVETPLTWHAAAEACLFYGGHLVYVQTQEENYFLKSLSESSHNFWIGLSDLEEEGVWRWLDTTTANYSNWSQHEPNNWQTVQHCAISNMADGQWDDIRCNDEYNFVCELELY</sequence>
<dbReference type="SUPFAM" id="SSF56436">
    <property type="entry name" value="C-type lectin-like"/>
    <property type="match status" value="2"/>
</dbReference>
<evidence type="ECO:0000313" key="5">
    <source>
        <dbReference type="EMBL" id="KAJ8033872.1"/>
    </source>
</evidence>
<accession>A0A9Q1BVZ9</accession>
<dbReference type="SMART" id="SM00280">
    <property type="entry name" value="KAZAL"/>
    <property type="match status" value="1"/>
</dbReference>
<dbReference type="PROSITE" id="PS50041">
    <property type="entry name" value="C_TYPE_LECTIN_2"/>
    <property type="match status" value="2"/>
</dbReference>
<reference evidence="5" key="1">
    <citation type="submission" date="2021-10" db="EMBL/GenBank/DDBJ databases">
        <title>Tropical sea cucumber genome reveals ecological adaptation and Cuvierian tubules defense mechanism.</title>
        <authorList>
            <person name="Chen T."/>
        </authorList>
    </citation>
    <scope>NUCLEOTIDE SEQUENCE</scope>
    <source>
        <strain evidence="5">Nanhai2018</strain>
        <tissue evidence="5">Muscle</tissue>
    </source>
</reference>
<feature type="domain" description="C-type lectin" evidence="3">
    <location>
        <begin position="150"/>
        <end position="267"/>
    </location>
</feature>
<evidence type="ECO:0000256" key="1">
    <source>
        <dbReference type="ARBA" id="ARBA00023157"/>
    </source>
</evidence>
<keyword evidence="1" id="KW-1015">Disulfide bond</keyword>
<dbReference type="Gene3D" id="3.30.60.30">
    <property type="match status" value="1"/>
</dbReference>
<gene>
    <name evidence="5" type="ORF">HOLleu_24242</name>
</gene>
<dbReference type="PANTHER" id="PTHR22803">
    <property type="entry name" value="MANNOSE, PHOSPHOLIPASE, LECTIN RECEPTOR RELATED"/>
    <property type="match status" value="1"/>
</dbReference>
<dbReference type="InterPro" id="IPR016187">
    <property type="entry name" value="CTDL_fold"/>
</dbReference>
<dbReference type="CDD" id="cd00104">
    <property type="entry name" value="KAZAL_FS"/>
    <property type="match status" value="1"/>
</dbReference>